<organism evidence="2 3">
    <name type="scientific">Western lowland gorilla simian foamy virus</name>
    <dbReference type="NCBI Taxonomy" id="2170204"/>
    <lineage>
        <taxon>Viruses</taxon>
        <taxon>Riboviria</taxon>
        <taxon>Pararnavirae</taxon>
        <taxon>Artverviricota</taxon>
        <taxon>Revtraviricetes</taxon>
        <taxon>Ortervirales</taxon>
        <taxon>Retroviridae</taxon>
        <taxon>Spumaretrovirinae</taxon>
        <taxon>Simiispumavirus</taxon>
        <taxon>Simiispumavirus gorgorgor</taxon>
    </lineage>
</organism>
<dbReference type="Pfam" id="PF03274">
    <property type="entry name" value="Foamy_BEL"/>
    <property type="match status" value="1"/>
</dbReference>
<evidence type="ECO:0000313" key="2">
    <source>
        <dbReference type="EMBL" id="ADN65595.1"/>
    </source>
</evidence>
<feature type="region of interest" description="Disordered" evidence="1">
    <location>
        <begin position="1"/>
        <end position="52"/>
    </location>
</feature>
<dbReference type="InterPro" id="IPR004956">
    <property type="entry name" value="Foamy_BEL"/>
</dbReference>
<dbReference type="GO" id="GO:0016032">
    <property type="term" value="P:viral process"/>
    <property type="evidence" value="ECO:0007669"/>
    <property type="project" value="InterPro"/>
</dbReference>
<feature type="compositionally biased region" description="Polar residues" evidence="1">
    <location>
        <begin position="10"/>
        <end position="23"/>
    </location>
</feature>
<dbReference type="Proteomes" id="UP000111632">
    <property type="component" value="Segment"/>
</dbReference>
<evidence type="ECO:0000313" key="3">
    <source>
        <dbReference type="Proteomes" id="UP000111632"/>
    </source>
</evidence>
<evidence type="ECO:0000256" key="1">
    <source>
        <dbReference type="SAM" id="MobiDB-lite"/>
    </source>
</evidence>
<keyword evidence="3" id="KW-1185">Reference proteome</keyword>
<dbReference type="RefSeq" id="YP_009508573.1">
    <property type="nucleotide sequence ID" value="NC_039029.1"/>
</dbReference>
<dbReference type="EMBL" id="HM245790">
    <property type="protein sequence ID" value="ADN65595.1"/>
    <property type="molecule type" value="Genomic_DNA"/>
</dbReference>
<protein>
    <submittedName>
        <fullName evidence="2">Bet protein</fullName>
    </submittedName>
</protein>
<reference evidence="2 3" key="1">
    <citation type="journal article" date="2011" name="J. Gen. Virol.">
        <title>Complete nucleotide sequence and evolutionary analysis of a gorilla foamy virus.</title>
        <authorList>
            <person name="Schulze A."/>
            <person name="Lemey P."/>
            <person name="Schubert J."/>
            <person name="McClure M.O."/>
            <person name="Rethwilm A."/>
            <person name="Bodem J."/>
        </authorList>
    </citation>
    <scope>NUCLEOTIDE SEQUENCE [LARGE SCALE GENOMIC DNA]</scope>
</reference>
<accession>E2GD59</accession>
<feature type="compositionally biased region" description="Acidic residues" evidence="1">
    <location>
        <begin position="32"/>
        <end position="42"/>
    </location>
</feature>
<dbReference type="KEGG" id="vg:37620056"/>
<proteinExistence type="predicted"/>
<sequence>MDTYEEEESVASTSGVQDLQTLSELVGPEAAGEGEDTLSDTEEVSRRSRKNTKRGAKMITFHAYKEIEDKNPQNLKLHNWIPTPEEMINKKVQNQDLGTILSFGVKHLKGITSLGRNDPGRDPSAMSPVLPVVTPWPFSQDHYAPTLYGILLQYYKYSQNNEKIPRVWQFTCLEDPSGKRYMGTRIWVPPLGQVTIQFYKNFVVLTVCQAVDPWANWFHGSEEEMYDIESEPDVWCSAALCFKVIYEGNINQKQEMKSWLCRLGHGHKDGVSEFKRVDLFAMRKGKVNPYKDKGDPWLQYAYQVKRETKAANLSDQALGWKALNFHRALMCDLTNARIGEGHVANGYHMAIEAYGPQRGSSEERVWWKTTSTLGKDEEYYRSEGEEECFPNSPAPHRRTWTERHKVLALSPFATPSDIQKWVTRALPYKWKVITSDGDDYVSMRTVKTLKELTQDEIKCRWEKGNSNPFYDSGSDSDGPF</sequence>
<dbReference type="GO" id="GO:0045893">
    <property type="term" value="P:positive regulation of DNA-templated transcription"/>
    <property type="evidence" value="ECO:0007669"/>
    <property type="project" value="InterPro"/>
</dbReference>
<name>E2GD59_9RETR</name>
<dbReference type="GeneID" id="37620056"/>